<evidence type="ECO:0000313" key="2">
    <source>
        <dbReference type="EnsemblProtists" id="EKX51005"/>
    </source>
</evidence>
<evidence type="ECO:0000313" key="3">
    <source>
        <dbReference type="Proteomes" id="UP000011087"/>
    </source>
</evidence>
<dbReference type="EnsemblProtists" id="EKX51005">
    <property type="protein sequence ID" value="EKX51005"/>
    <property type="gene ID" value="GUITHDRAFT_151128"/>
</dbReference>
<dbReference type="Proteomes" id="UP000011087">
    <property type="component" value="Unassembled WGS sequence"/>
</dbReference>
<dbReference type="HOGENOM" id="CLU_1191824_0_0_1"/>
<reference evidence="2" key="3">
    <citation type="submission" date="2015-06" db="UniProtKB">
        <authorList>
            <consortium name="EnsemblProtists"/>
        </authorList>
    </citation>
    <scope>IDENTIFICATION</scope>
</reference>
<dbReference type="AlphaFoldDB" id="L1JS39"/>
<proteinExistence type="predicted"/>
<gene>
    <name evidence="1" type="ORF">GUITHDRAFT_151128</name>
</gene>
<keyword evidence="3" id="KW-1185">Reference proteome</keyword>
<dbReference type="EMBL" id="JH992977">
    <property type="protein sequence ID" value="EKX51005.1"/>
    <property type="molecule type" value="Genomic_DNA"/>
</dbReference>
<sequence>MAQVITDKIQTIKESITLCTELIENSFSDVIAAMHEAKCSEEETREVMTYAQMISEDKKRLQLLENQIVQASQMQEDSPLKTKFLEQLKNSTFGVEESKMAYKSCGSYASLESKFQSLYGEAGEDEDLCMTAEDLPESDPLTTERLAFKDGKWPLALPCKHVYNYSTVFALKSKSKTFALDKCVVSACSNKTPIGGMEAREKLQPDTRVMQMIRKRQKYGDSYGNEERECMEL</sequence>
<dbReference type="RefSeq" id="XP_005837985.1">
    <property type="nucleotide sequence ID" value="XM_005837928.1"/>
</dbReference>
<dbReference type="GeneID" id="17307653"/>
<reference evidence="1 3" key="1">
    <citation type="journal article" date="2012" name="Nature">
        <title>Algal genomes reveal evolutionary mosaicism and the fate of nucleomorphs.</title>
        <authorList>
            <consortium name="DOE Joint Genome Institute"/>
            <person name="Curtis B.A."/>
            <person name="Tanifuji G."/>
            <person name="Burki F."/>
            <person name="Gruber A."/>
            <person name="Irimia M."/>
            <person name="Maruyama S."/>
            <person name="Arias M.C."/>
            <person name="Ball S.G."/>
            <person name="Gile G.H."/>
            <person name="Hirakawa Y."/>
            <person name="Hopkins J.F."/>
            <person name="Kuo A."/>
            <person name="Rensing S.A."/>
            <person name="Schmutz J."/>
            <person name="Symeonidi A."/>
            <person name="Elias M."/>
            <person name="Eveleigh R.J."/>
            <person name="Herman E.K."/>
            <person name="Klute M.J."/>
            <person name="Nakayama T."/>
            <person name="Obornik M."/>
            <person name="Reyes-Prieto A."/>
            <person name="Armbrust E.V."/>
            <person name="Aves S.J."/>
            <person name="Beiko R.G."/>
            <person name="Coutinho P."/>
            <person name="Dacks J.B."/>
            <person name="Durnford D.G."/>
            <person name="Fast N.M."/>
            <person name="Green B.R."/>
            <person name="Grisdale C.J."/>
            <person name="Hempel F."/>
            <person name="Henrissat B."/>
            <person name="Hoppner M.P."/>
            <person name="Ishida K."/>
            <person name="Kim E."/>
            <person name="Koreny L."/>
            <person name="Kroth P.G."/>
            <person name="Liu Y."/>
            <person name="Malik S.B."/>
            <person name="Maier U.G."/>
            <person name="McRose D."/>
            <person name="Mock T."/>
            <person name="Neilson J.A."/>
            <person name="Onodera N.T."/>
            <person name="Poole A.M."/>
            <person name="Pritham E.J."/>
            <person name="Richards T.A."/>
            <person name="Rocap G."/>
            <person name="Roy S.W."/>
            <person name="Sarai C."/>
            <person name="Schaack S."/>
            <person name="Shirato S."/>
            <person name="Slamovits C.H."/>
            <person name="Spencer D.F."/>
            <person name="Suzuki S."/>
            <person name="Worden A.Z."/>
            <person name="Zauner S."/>
            <person name="Barry K."/>
            <person name="Bell C."/>
            <person name="Bharti A.K."/>
            <person name="Crow J.A."/>
            <person name="Grimwood J."/>
            <person name="Kramer R."/>
            <person name="Lindquist E."/>
            <person name="Lucas S."/>
            <person name="Salamov A."/>
            <person name="McFadden G.I."/>
            <person name="Lane C.E."/>
            <person name="Keeling P.J."/>
            <person name="Gray M.W."/>
            <person name="Grigoriev I.V."/>
            <person name="Archibald J.M."/>
        </authorList>
    </citation>
    <scope>NUCLEOTIDE SEQUENCE</scope>
    <source>
        <strain evidence="1 3">CCMP2712</strain>
    </source>
</reference>
<name>L1JS39_GUITC</name>
<dbReference type="PaxDb" id="55529-EKX51005"/>
<dbReference type="KEGG" id="gtt:GUITHDRAFT_151128"/>
<accession>L1JS39</accession>
<protein>
    <submittedName>
        <fullName evidence="1 2">Uncharacterized protein</fullName>
    </submittedName>
</protein>
<reference evidence="3" key="2">
    <citation type="submission" date="2012-11" db="EMBL/GenBank/DDBJ databases">
        <authorList>
            <person name="Kuo A."/>
            <person name="Curtis B.A."/>
            <person name="Tanifuji G."/>
            <person name="Burki F."/>
            <person name="Gruber A."/>
            <person name="Irimia M."/>
            <person name="Maruyama S."/>
            <person name="Arias M.C."/>
            <person name="Ball S.G."/>
            <person name="Gile G.H."/>
            <person name="Hirakawa Y."/>
            <person name="Hopkins J.F."/>
            <person name="Rensing S.A."/>
            <person name="Schmutz J."/>
            <person name="Symeonidi A."/>
            <person name="Elias M."/>
            <person name="Eveleigh R.J."/>
            <person name="Herman E.K."/>
            <person name="Klute M.J."/>
            <person name="Nakayama T."/>
            <person name="Obornik M."/>
            <person name="Reyes-Prieto A."/>
            <person name="Armbrust E.V."/>
            <person name="Aves S.J."/>
            <person name="Beiko R.G."/>
            <person name="Coutinho P."/>
            <person name="Dacks J.B."/>
            <person name="Durnford D.G."/>
            <person name="Fast N.M."/>
            <person name="Green B.R."/>
            <person name="Grisdale C."/>
            <person name="Hempe F."/>
            <person name="Henrissat B."/>
            <person name="Hoppner M.P."/>
            <person name="Ishida K.-I."/>
            <person name="Kim E."/>
            <person name="Koreny L."/>
            <person name="Kroth P.G."/>
            <person name="Liu Y."/>
            <person name="Malik S.-B."/>
            <person name="Maier U.G."/>
            <person name="McRose D."/>
            <person name="Mock T."/>
            <person name="Neilson J.A."/>
            <person name="Onodera N.T."/>
            <person name="Poole A.M."/>
            <person name="Pritham E.J."/>
            <person name="Richards T.A."/>
            <person name="Rocap G."/>
            <person name="Roy S.W."/>
            <person name="Sarai C."/>
            <person name="Schaack S."/>
            <person name="Shirato S."/>
            <person name="Slamovits C.H."/>
            <person name="Spencer D.F."/>
            <person name="Suzuki S."/>
            <person name="Worden A.Z."/>
            <person name="Zauner S."/>
            <person name="Barry K."/>
            <person name="Bell C."/>
            <person name="Bharti A.K."/>
            <person name="Crow J.A."/>
            <person name="Grimwood J."/>
            <person name="Kramer R."/>
            <person name="Lindquist E."/>
            <person name="Lucas S."/>
            <person name="Salamov A."/>
            <person name="McFadden G.I."/>
            <person name="Lane C.E."/>
            <person name="Keeling P.J."/>
            <person name="Gray M.W."/>
            <person name="Grigoriev I.V."/>
            <person name="Archibald J.M."/>
        </authorList>
    </citation>
    <scope>NUCLEOTIDE SEQUENCE</scope>
    <source>
        <strain evidence="3">CCMP2712</strain>
    </source>
</reference>
<organism evidence="1">
    <name type="scientific">Guillardia theta (strain CCMP2712)</name>
    <name type="common">Cryptophyte</name>
    <dbReference type="NCBI Taxonomy" id="905079"/>
    <lineage>
        <taxon>Eukaryota</taxon>
        <taxon>Cryptophyceae</taxon>
        <taxon>Pyrenomonadales</taxon>
        <taxon>Geminigeraceae</taxon>
        <taxon>Guillardia</taxon>
    </lineage>
</organism>
<evidence type="ECO:0000313" key="1">
    <source>
        <dbReference type="EMBL" id="EKX51005.1"/>
    </source>
</evidence>